<evidence type="ECO:0000313" key="2">
    <source>
        <dbReference type="EMBL" id="WPB05737.1"/>
    </source>
</evidence>
<accession>A0ABZ0P1K6</accession>
<proteinExistence type="predicted"/>
<feature type="region of interest" description="Disordered" evidence="1">
    <location>
        <begin position="14"/>
        <end position="58"/>
    </location>
</feature>
<protein>
    <submittedName>
        <fullName evidence="2">Uncharacterized protein</fullName>
    </submittedName>
</protein>
<evidence type="ECO:0000313" key="3">
    <source>
        <dbReference type="Proteomes" id="UP001302367"/>
    </source>
</evidence>
<dbReference type="Proteomes" id="UP001302367">
    <property type="component" value="Chromosome 7"/>
</dbReference>
<keyword evidence="3" id="KW-1185">Reference proteome</keyword>
<feature type="compositionally biased region" description="Polar residues" evidence="1">
    <location>
        <begin position="21"/>
        <end position="34"/>
    </location>
</feature>
<dbReference type="EMBL" id="CP134190">
    <property type="protein sequence ID" value="WPB05737.1"/>
    <property type="molecule type" value="Genomic_DNA"/>
</dbReference>
<dbReference type="GeneID" id="90644655"/>
<evidence type="ECO:0000256" key="1">
    <source>
        <dbReference type="SAM" id="MobiDB-lite"/>
    </source>
</evidence>
<feature type="compositionally biased region" description="Low complexity" evidence="1">
    <location>
        <begin position="38"/>
        <end position="49"/>
    </location>
</feature>
<name>A0ABZ0P1K6_CERBT</name>
<gene>
    <name evidence="2" type="ORF">RHO25_010391</name>
</gene>
<sequence length="58" mass="6155">MKLATVKVVLQRMKRDMATDTGLSGETKASQATKLSDPRAPSPSSAADSLFQLIGPHN</sequence>
<dbReference type="RefSeq" id="XP_065459365.1">
    <property type="nucleotide sequence ID" value="XM_065603293.1"/>
</dbReference>
<organism evidence="2 3">
    <name type="scientific">Cercospora beticola</name>
    <name type="common">Sugarbeet leaf spot fungus</name>
    <dbReference type="NCBI Taxonomy" id="122368"/>
    <lineage>
        <taxon>Eukaryota</taxon>
        <taxon>Fungi</taxon>
        <taxon>Dikarya</taxon>
        <taxon>Ascomycota</taxon>
        <taxon>Pezizomycotina</taxon>
        <taxon>Dothideomycetes</taxon>
        <taxon>Dothideomycetidae</taxon>
        <taxon>Mycosphaerellales</taxon>
        <taxon>Mycosphaerellaceae</taxon>
        <taxon>Cercospora</taxon>
    </lineage>
</organism>
<reference evidence="2 3" key="1">
    <citation type="submission" date="2023-09" db="EMBL/GenBank/DDBJ databases">
        <title>Complete-Gapless Cercospora beticola genome.</title>
        <authorList>
            <person name="Wyatt N.A."/>
            <person name="Spanner R.E."/>
            <person name="Bolton M.D."/>
        </authorList>
    </citation>
    <scope>NUCLEOTIDE SEQUENCE [LARGE SCALE GENOMIC DNA]</scope>
    <source>
        <strain evidence="2">Cb09-40</strain>
    </source>
</reference>